<dbReference type="OrthoDB" id="3688893at2"/>
<sequence>MSAVQSDLPRRTAEMARIVHGEPTVALTAEVVVGLAMSLVSGCDAAGVSLVRKGRVRTVASSHDWCAAGDRWQYEQAQGPCLEAMQPHEFLIESTDLRSEVRWPRWTPRVVDELGVRSMLSYRLFTSSSLVGALNLYSLTPDAFTTDDHAEGLILAGQAALALSSSEKIENLQLAVDRRTTIGQAQGLLMERFDLDSQQAFDVLVRLSRDSNSKLFDIAQSIVSTRRLPEQPAPQGS</sequence>
<dbReference type="Pfam" id="PF03861">
    <property type="entry name" value="ANTAR"/>
    <property type="match status" value="1"/>
</dbReference>
<dbReference type="InterPro" id="IPR036388">
    <property type="entry name" value="WH-like_DNA-bd_sf"/>
</dbReference>
<dbReference type="SMART" id="SM00065">
    <property type="entry name" value="GAF"/>
    <property type="match status" value="1"/>
</dbReference>
<dbReference type="RefSeq" id="WP_058890358.1">
    <property type="nucleotide sequence ID" value="NZ_LQBL01000007.1"/>
</dbReference>
<dbReference type="InterPro" id="IPR029016">
    <property type="entry name" value="GAF-like_dom_sf"/>
</dbReference>
<evidence type="ECO:0000256" key="2">
    <source>
        <dbReference type="ARBA" id="ARBA00022777"/>
    </source>
</evidence>
<dbReference type="GO" id="GO:0003723">
    <property type="term" value="F:RNA binding"/>
    <property type="evidence" value="ECO:0007669"/>
    <property type="project" value="InterPro"/>
</dbReference>
<gene>
    <name evidence="6" type="ORF">AVL62_15565</name>
</gene>
<dbReference type="PROSITE" id="PS50921">
    <property type="entry name" value="ANTAR"/>
    <property type="match status" value="1"/>
</dbReference>
<dbReference type="SUPFAM" id="SSF55781">
    <property type="entry name" value="GAF domain-like"/>
    <property type="match status" value="1"/>
</dbReference>
<protein>
    <recommendedName>
        <fullName evidence="5">ANTAR domain-containing protein</fullName>
    </recommendedName>
</protein>
<dbReference type="SMART" id="SM01012">
    <property type="entry name" value="ANTAR"/>
    <property type="match status" value="1"/>
</dbReference>
<reference evidence="6 7" key="1">
    <citation type="submission" date="2015-12" db="EMBL/GenBank/DDBJ databases">
        <title>Serinicoccus chungangenesis strain CD08_5 genome sequencing and assembly.</title>
        <authorList>
            <person name="Chander A.M."/>
            <person name="Kaur G."/>
            <person name="Nair G.R."/>
            <person name="Dhawan D.K."/>
            <person name="Kochhar R.K."/>
            <person name="Mayilraj S."/>
            <person name="Bhadada S.K."/>
        </authorList>
    </citation>
    <scope>NUCLEOTIDE SEQUENCE [LARGE SCALE GENOMIC DNA]</scope>
    <source>
        <strain evidence="6 7">CD08_5</strain>
    </source>
</reference>
<dbReference type="PIRSF" id="PIRSF036625">
    <property type="entry name" value="GAF_ANTAR"/>
    <property type="match status" value="1"/>
</dbReference>
<dbReference type="InterPro" id="IPR012074">
    <property type="entry name" value="GAF_ANTAR"/>
</dbReference>
<keyword evidence="7" id="KW-1185">Reference proteome</keyword>
<evidence type="ECO:0000313" key="7">
    <source>
        <dbReference type="Proteomes" id="UP000054837"/>
    </source>
</evidence>
<dbReference type="GO" id="GO:0016301">
    <property type="term" value="F:kinase activity"/>
    <property type="evidence" value="ECO:0007669"/>
    <property type="project" value="UniProtKB-KW"/>
</dbReference>
<evidence type="ECO:0000256" key="1">
    <source>
        <dbReference type="ARBA" id="ARBA00022679"/>
    </source>
</evidence>
<feature type="domain" description="ANTAR" evidence="5">
    <location>
        <begin position="162"/>
        <end position="223"/>
    </location>
</feature>
<dbReference type="InterPro" id="IPR011006">
    <property type="entry name" value="CheY-like_superfamily"/>
</dbReference>
<evidence type="ECO:0000256" key="3">
    <source>
        <dbReference type="ARBA" id="ARBA00023015"/>
    </source>
</evidence>
<accession>A0A0W8IBB0</accession>
<dbReference type="AlphaFoldDB" id="A0A0W8IBB0"/>
<keyword evidence="3" id="KW-0805">Transcription regulation</keyword>
<dbReference type="Proteomes" id="UP000054837">
    <property type="component" value="Unassembled WGS sequence"/>
</dbReference>
<dbReference type="Gene3D" id="1.10.10.10">
    <property type="entry name" value="Winged helix-like DNA-binding domain superfamily/Winged helix DNA-binding domain"/>
    <property type="match status" value="1"/>
</dbReference>
<dbReference type="EMBL" id="LQBL01000007">
    <property type="protein sequence ID" value="KUG57236.1"/>
    <property type="molecule type" value="Genomic_DNA"/>
</dbReference>
<keyword evidence="4" id="KW-0804">Transcription</keyword>
<dbReference type="InterPro" id="IPR003018">
    <property type="entry name" value="GAF"/>
</dbReference>
<name>A0A0W8IBB0_9MICO</name>
<evidence type="ECO:0000256" key="4">
    <source>
        <dbReference type="ARBA" id="ARBA00023163"/>
    </source>
</evidence>
<comment type="caution">
    <text evidence="6">The sequence shown here is derived from an EMBL/GenBank/DDBJ whole genome shotgun (WGS) entry which is preliminary data.</text>
</comment>
<keyword evidence="1" id="KW-0808">Transferase</keyword>
<proteinExistence type="predicted"/>
<dbReference type="InterPro" id="IPR005561">
    <property type="entry name" value="ANTAR"/>
</dbReference>
<dbReference type="Pfam" id="PF13185">
    <property type="entry name" value="GAF_2"/>
    <property type="match status" value="1"/>
</dbReference>
<keyword evidence="2" id="KW-0418">Kinase</keyword>
<dbReference type="STRING" id="767452.AVL62_15565"/>
<evidence type="ECO:0000259" key="5">
    <source>
        <dbReference type="PROSITE" id="PS50921"/>
    </source>
</evidence>
<evidence type="ECO:0000313" key="6">
    <source>
        <dbReference type="EMBL" id="KUG57236.1"/>
    </source>
</evidence>
<dbReference type="Gene3D" id="3.30.450.40">
    <property type="match status" value="1"/>
</dbReference>
<dbReference type="SUPFAM" id="SSF52172">
    <property type="entry name" value="CheY-like"/>
    <property type="match status" value="1"/>
</dbReference>
<organism evidence="6 7">
    <name type="scientific">Serinicoccus chungangensis</name>
    <dbReference type="NCBI Taxonomy" id="767452"/>
    <lineage>
        <taxon>Bacteria</taxon>
        <taxon>Bacillati</taxon>
        <taxon>Actinomycetota</taxon>
        <taxon>Actinomycetes</taxon>
        <taxon>Micrococcales</taxon>
        <taxon>Ornithinimicrobiaceae</taxon>
        <taxon>Serinicoccus</taxon>
    </lineage>
</organism>